<keyword evidence="1" id="KW-0812">Transmembrane</keyword>
<feature type="transmembrane region" description="Helical" evidence="1">
    <location>
        <begin position="12"/>
        <end position="33"/>
    </location>
</feature>
<dbReference type="AlphaFoldDB" id="A0A1X7TRD6"/>
<protein>
    <submittedName>
        <fullName evidence="2">Uncharacterized protein</fullName>
    </submittedName>
</protein>
<accession>A0A1X7TRD6</accession>
<dbReference type="EnsemblMetazoa" id="Aqu2.1.17553_001">
    <property type="protein sequence ID" value="Aqu2.1.17553_001"/>
    <property type="gene ID" value="Aqu2.1.17553"/>
</dbReference>
<name>A0A1X7TRD6_AMPQE</name>
<organism evidence="2">
    <name type="scientific">Amphimedon queenslandica</name>
    <name type="common">Sponge</name>
    <dbReference type="NCBI Taxonomy" id="400682"/>
    <lineage>
        <taxon>Eukaryota</taxon>
        <taxon>Metazoa</taxon>
        <taxon>Porifera</taxon>
        <taxon>Demospongiae</taxon>
        <taxon>Heteroscleromorpha</taxon>
        <taxon>Haplosclerida</taxon>
        <taxon>Niphatidae</taxon>
        <taxon>Amphimedon</taxon>
    </lineage>
</organism>
<evidence type="ECO:0000313" key="2">
    <source>
        <dbReference type="EnsemblMetazoa" id="Aqu2.1.17553_001"/>
    </source>
</evidence>
<dbReference type="OrthoDB" id="1734229at2759"/>
<reference evidence="2" key="1">
    <citation type="submission" date="2017-05" db="UniProtKB">
        <authorList>
            <consortium name="EnsemblMetazoa"/>
        </authorList>
    </citation>
    <scope>IDENTIFICATION</scope>
</reference>
<sequence>MVQIEFNEGTGTFPYFIILLYGIFLLVITYFLWPKSNKRDDRGSECQCGP</sequence>
<dbReference type="InParanoid" id="A0A1X7TRD6"/>
<keyword evidence="1" id="KW-1133">Transmembrane helix</keyword>
<proteinExistence type="predicted"/>
<evidence type="ECO:0000256" key="1">
    <source>
        <dbReference type="SAM" id="Phobius"/>
    </source>
</evidence>
<keyword evidence="1" id="KW-0472">Membrane</keyword>